<dbReference type="SUPFAM" id="SSF56349">
    <property type="entry name" value="DNA breaking-rejoining enzymes"/>
    <property type="match status" value="1"/>
</dbReference>
<dbReference type="InterPro" id="IPR002104">
    <property type="entry name" value="Integrase_catalytic"/>
</dbReference>
<keyword evidence="1" id="KW-0233">DNA recombination</keyword>
<dbReference type="InterPro" id="IPR013762">
    <property type="entry name" value="Integrase-like_cat_sf"/>
</dbReference>
<dbReference type="EMBL" id="LAZR01028425">
    <property type="protein sequence ID" value="KKL62652.1"/>
    <property type="molecule type" value="Genomic_DNA"/>
</dbReference>
<evidence type="ECO:0000259" key="3">
    <source>
        <dbReference type="Pfam" id="PF00589"/>
    </source>
</evidence>
<protein>
    <recommendedName>
        <fullName evidence="3">Tyr recombinase domain-containing protein</fullName>
    </recommendedName>
</protein>
<dbReference type="GO" id="GO:0015074">
    <property type="term" value="P:DNA integration"/>
    <property type="evidence" value="ECO:0007669"/>
    <property type="project" value="InterPro"/>
</dbReference>
<feature type="region of interest" description="Disordered" evidence="2">
    <location>
        <begin position="55"/>
        <end position="76"/>
    </location>
</feature>
<feature type="domain" description="Tyr recombinase" evidence="3">
    <location>
        <begin position="1"/>
        <end position="36"/>
    </location>
</feature>
<name>A0A0F9GHH4_9ZZZZ</name>
<dbReference type="AlphaFoldDB" id="A0A0F9GHH4"/>
<feature type="non-terminal residue" evidence="4">
    <location>
        <position position="1"/>
    </location>
</feature>
<reference evidence="4" key="1">
    <citation type="journal article" date="2015" name="Nature">
        <title>Complex archaea that bridge the gap between prokaryotes and eukaryotes.</title>
        <authorList>
            <person name="Spang A."/>
            <person name="Saw J.H."/>
            <person name="Jorgensen S.L."/>
            <person name="Zaremba-Niedzwiedzka K."/>
            <person name="Martijn J."/>
            <person name="Lind A.E."/>
            <person name="van Eijk R."/>
            <person name="Schleper C."/>
            <person name="Guy L."/>
            <person name="Ettema T.J."/>
        </authorList>
    </citation>
    <scope>NUCLEOTIDE SEQUENCE</scope>
</reference>
<dbReference type="InterPro" id="IPR011010">
    <property type="entry name" value="DNA_brk_join_enz"/>
</dbReference>
<evidence type="ECO:0000313" key="4">
    <source>
        <dbReference type="EMBL" id="KKL62652.1"/>
    </source>
</evidence>
<gene>
    <name evidence="4" type="ORF">LCGC14_2183100</name>
</gene>
<comment type="caution">
    <text evidence="4">The sequence shown here is derived from an EMBL/GenBank/DDBJ whole genome shotgun (WGS) entry which is preliminary data.</text>
</comment>
<evidence type="ECO:0000256" key="2">
    <source>
        <dbReference type="SAM" id="MobiDB-lite"/>
    </source>
</evidence>
<evidence type="ECO:0000256" key="1">
    <source>
        <dbReference type="ARBA" id="ARBA00023172"/>
    </source>
</evidence>
<sequence>RHSFARACVISGMSQAALQGLLGHESPEMTRRYVRLFNRDFIEAHHRHTPRRLLAGGLQQEMFQSERAGESRPWNP</sequence>
<dbReference type="Gene3D" id="1.10.443.10">
    <property type="entry name" value="Intergrase catalytic core"/>
    <property type="match status" value="1"/>
</dbReference>
<accession>A0A0F9GHH4</accession>
<dbReference type="Pfam" id="PF00589">
    <property type="entry name" value="Phage_integrase"/>
    <property type="match status" value="1"/>
</dbReference>
<organism evidence="4">
    <name type="scientific">marine sediment metagenome</name>
    <dbReference type="NCBI Taxonomy" id="412755"/>
    <lineage>
        <taxon>unclassified sequences</taxon>
        <taxon>metagenomes</taxon>
        <taxon>ecological metagenomes</taxon>
    </lineage>
</organism>
<proteinExistence type="predicted"/>
<dbReference type="GO" id="GO:0006310">
    <property type="term" value="P:DNA recombination"/>
    <property type="evidence" value="ECO:0007669"/>
    <property type="project" value="UniProtKB-KW"/>
</dbReference>
<dbReference type="GO" id="GO:0003677">
    <property type="term" value="F:DNA binding"/>
    <property type="evidence" value="ECO:0007669"/>
    <property type="project" value="InterPro"/>
</dbReference>